<evidence type="ECO:0000256" key="1">
    <source>
        <dbReference type="SAM" id="MobiDB-lite"/>
    </source>
</evidence>
<reference evidence="2" key="1">
    <citation type="submission" date="2020-05" db="EMBL/GenBank/DDBJ databases">
        <title>Mycena genomes resolve the evolution of fungal bioluminescence.</title>
        <authorList>
            <person name="Tsai I.J."/>
        </authorList>
    </citation>
    <scope>NUCLEOTIDE SEQUENCE</scope>
    <source>
        <strain evidence="2">110903Hualien_Pintung</strain>
    </source>
</reference>
<dbReference type="EMBL" id="JACAZE010000001">
    <property type="protein sequence ID" value="KAF7322505.1"/>
    <property type="molecule type" value="Genomic_DNA"/>
</dbReference>
<dbReference type="PANTHER" id="PTHR33096">
    <property type="entry name" value="CXC2 DOMAIN-CONTAINING PROTEIN"/>
    <property type="match status" value="1"/>
</dbReference>
<name>A0A8H6TNW3_MYCCL</name>
<keyword evidence="3" id="KW-1185">Reference proteome</keyword>
<protein>
    <recommendedName>
        <fullName evidence="4">CxC1-like cysteine cluster associated with KDZ transposases domain-containing protein</fullName>
    </recommendedName>
</protein>
<dbReference type="AlphaFoldDB" id="A0A8H6TNW3"/>
<comment type="caution">
    <text evidence="2">The sequence shown here is derived from an EMBL/GenBank/DDBJ whole genome shotgun (WGS) entry which is preliminary data.</text>
</comment>
<proteinExistence type="predicted"/>
<organism evidence="2 3">
    <name type="scientific">Mycena chlorophos</name>
    <name type="common">Agaric fungus</name>
    <name type="synonym">Agaricus chlorophos</name>
    <dbReference type="NCBI Taxonomy" id="658473"/>
    <lineage>
        <taxon>Eukaryota</taxon>
        <taxon>Fungi</taxon>
        <taxon>Dikarya</taxon>
        <taxon>Basidiomycota</taxon>
        <taxon>Agaricomycotina</taxon>
        <taxon>Agaricomycetes</taxon>
        <taxon>Agaricomycetidae</taxon>
        <taxon>Agaricales</taxon>
        <taxon>Marasmiineae</taxon>
        <taxon>Mycenaceae</taxon>
        <taxon>Mycena</taxon>
    </lineage>
</organism>
<sequence length="412" mass="46391">MPFTKSSGLTGGSRHYTGEKQPNRKKGSKRAGLPTRLTRGQVADKSEAAAKKTAERRAVADAERAERARQATLRMETSGAGEADDAGWVDIDMDDVMETLGTEQDARDREQQEEARALVQQMMANLQRKDIRDRSNRVQKVINGFRRHREPMTTAFLDWRADPNTRDSPWAQPWTPQEWDQELSVHVVDIFGTQQMTIPMKSGHSQAACFVRMGLFPCTVQVINTVITVRTLELYRNLFLCCPRVGVQAFCSALSDLHFIPRNHNLDALFRTALDAYLDIRANADRRAAAALGRDTPNWRIRNTCPPCQYPLEGEAPLEPGMEVTLDGNNSAKRLDVGSRQTRDDDRKAPGDFYLSRDAVDIWAKENIELLKLEYYRELQSANYAPGAEPHCPDERWKNMQGESDGTGPAGI</sequence>
<evidence type="ECO:0000313" key="3">
    <source>
        <dbReference type="Proteomes" id="UP000613580"/>
    </source>
</evidence>
<accession>A0A8H6TNW3</accession>
<evidence type="ECO:0000313" key="2">
    <source>
        <dbReference type="EMBL" id="KAF7322505.1"/>
    </source>
</evidence>
<feature type="region of interest" description="Disordered" evidence="1">
    <location>
        <begin position="329"/>
        <end position="351"/>
    </location>
</feature>
<feature type="region of interest" description="Disordered" evidence="1">
    <location>
        <begin position="385"/>
        <end position="412"/>
    </location>
</feature>
<evidence type="ECO:0008006" key="4">
    <source>
        <dbReference type="Google" id="ProtNLM"/>
    </source>
</evidence>
<feature type="compositionally biased region" description="Basic and acidic residues" evidence="1">
    <location>
        <begin position="42"/>
        <end position="69"/>
    </location>
</feature>
<dbReference type="OrthoDB" id="2665372at2759"/>
<gene>
    <name evidence="2" type="ORF">HMN09_00029000</name>
</gene>
<dbReference type="Proteomes" id="UP000613580">
    <property type="component" value="Unassembled WGS sequence"/>
</dbReference>
<dbReference type="PANTHER" id="PTHR33096:SF1">
    <property type="entry name" value="CXC1-LIKE CYSTEINE CLUSTER ASSOCIATED WITH KDZ TRANSPOSASES DOMAIN-CONTAINING PROTEIN"/>
    <property type="match status" value="1"/>
</dbReference>
<feature type="region of interest" description="Disordered" evidence="1">
    <location>
        <begin position="1"/>
        <end position="86"/>
    </location>
</feature>
<feature type="compositionally biased region" description="Basic and acidic residues" evidence="1">
    <location>
        <begin position="333"/>
        <end position="350"/>
    </location>
</feature>